<proteinExistence type="predicted"/>
<evidence type="ECO:0008006" key="4">
    <source>
        <dbReference type="Google" id="ProtNLM"/>
    </source>
</evidence>
<name>A0A9D1DXL2_9FIRM</name>
<dbReference type="Proteomes" id="UP000824241">
    <property type="component" value="Unassembled WGS sequence"/>
</dbReference>
<feature type="transmembrane region" description="Helical" evidence="1">
    <location>
        <begin position="112"/>
        <end position="135"/>
    </location>
</feature>
<organism evidence="2 3">
    <name type="scientific">Candidatus Faecivivens stercoravium</name>
    <dbReference type="NCBI Taxonomy" id="2840803"/>
    <lineage>
        <taxon>Bacteria</taxon>
        <taxon>Bacillati</taxon>
        <taxon>Bacillota</taxon>
        <taxon>Clostridia</taxon>
        <taxon>Eubacteriales</taxon>
        <taxon>Oscillospiraceae</taxon>
        <taxon>Oscillospiraceae incertae sedis</taxon>
        <taxon>Candidatus Faecivivens</taxon>
    </lineage>
</organism>
<keyword evidence="1" id="KW-0472">Membrane</keyword>
<reference evidence="2" key="1">
    <citation type="submission" date="2020-10" db="EMBL/GenBank/DDBJ databases">
        <authorList>
            <person name="Gilroy R."/>
        </authorList>
    </citation>
    <scope>NUCLEOTIDE SEQUENCE</scope>
    <source>
        <strain evidence="2">CHK189-12415</strain>
    </source>
</reference>
<keyword evidence="1" id="KW-1133">Transmembrane helix</keyword>
<comment type="caution">
    <text evidence="2">The sequence shown here is derived from an EMBL/GenBank/DDBJ whole genome shotgun (WGS) entry which is preliminary data.</text>
</comment>
<evidence type="ECO:0000256" key="1">
    <source>
        <dbReference type="SAM" id="Phobius"/>
    </source>
</evidence>
<dbReference type="AlphaFoldDB" id="A0A9D1DXL2"/>
<evidence type="ECO:0000313" key="2">
    <source>
        <dbReference type="EMBL" id="HIR60694.1"/>
    </source>
</evidence>
<evidence type="ECO:0000313" key="3">
    <source>
        <dbReference type="Proteomes" id="UP000824241"/>
    </source>
</evidence>
<sequence>MKEIAAQIGCTGFSRMKKAELSDLVLENLTDPETVKIFLTTINEEEFKRFKKLCRRPESKDIYLPSFDRIGYGKSHQQELPLYTVLTEEIQAFSLEDLDKAFYRNRRQMQKLYRYLSAFVQYYGIIDLVTAVTLLQKYEGMTITTDDLYVDASTLCMAQTPFWLDQNRIISDALEDEEMEEMWESQQGKPYAFLPREQLLRYADMMYAPHLPEAEPVCRFLQEYFRISAKEARKETDFLCQVMMTETEPGEVFDILHTDGYTFKEIENVQAFLALFTELFQQLPLWMNRGFSQAELPGVMAE</sequence>
<keyword evidence="1" id="KW-0812">Transmembrane</keyword>
<gene>
    <name evidence="2" type="ORF">IAB37_03865</name>
</gene>
<accession>A0A9D1DXL2</accession>
<reference evidence="2" key="2">
    <citation type="journal article" date="2021" name="PeerJ">
        <title>Extensive microbial diversity within the chicken gut microbiome revealed by metagenomics and culture.</title>
        <authorList>
            <person name="Gilroy R."/>
            <person name="Ravi A."/>
            <person name="Getino M."/>
            <person name="Pursley I."/>
            <person name="Horton D.L."/>
            <person name="Alikhan N.F."/>
            <person name="Baker D."/>
            <person name="Gharbi K."/>
            <person name="Hall N."/>
            <person name="Watson M."/>
            <person name="Adriaenssens E.M."/>
            <person name="Foster-Nyarko E."/>
            <person name="Jarju S."/>
            <person name="Secka A."/>
            <person name="Antonio M."/>
            <person name="Oren A."/>
            <person name="Chaudhuri R.R."/>
            <person name="La Ragione R."/>
            <person name="Hildebrand F."/>
            <person name="Pallen M.J."/>
        </authorList>
    </citation>
    <scope>NUCLEOTIDE SEQUENCE</scope>
    <source>
        <strain evidence="2">CHK189-12415</strain>
    </source>
</reference>
<dbReference type="EMBL" id="DVHA01000124">
    <property type="protein sequence ID" value="HIR60694.1"/>
    <property type="molecule type" value="Genomic_DNA"/>
</dbReference>
<protein>
    <recommendedName>
        <fullName evidence="4">Rho termination factor N-terminal domain-containing protein</fullName>
    </recommendedName>
</protein>